<sequence length="179" mass="20792">TAVHGLHEILSTFIHLSKLPPSNITKKEMAAIHNLKNNRKIIILPADKGRTTVILDTEQYEKQMNEMLQDRNTYEVLKRDHTEAKKKKHKTILKQLQEEKNIDKQTYNHLIPTATPLRPIIDSMGSYLEGFLCGLSSHTFNPQLYLRSVMKPSPSIYSISYLFTFKSNKKIHKHMKHDD</sequence>
<dbReference type="AlphaFoldDB" id="A0A3P9IG24"/>
<reference evidence="1" key="3">
    <citation type="submission" date="2025-08" db="UniProtKB">
        <authorList>
            <consortium name="Ensembl"/>
        </authorList>
    </citation>
    <scope>IDENTIFICATION</scope>
    <source>
        <strain evidence="1">HSOK</strain>
    </source>
</reference>
<dbReference type="Proteomes" id="UP000265200">
    <property type="component" value="Chromosome 16"/>
</dbReference>
<name>A0A3P9IG24_ORYLA</name>
<protein>
    <submittedName>
        <fullName evidence="1">Uncharacterized protein</fullName>
    </submittedName>
</protein>
<evidence type="ECO:0000313" key="2">
    <source>
        <dbReference type="Proteomes" id="UP000265200"/>
    </source>
</evidence>
<evidence type="ECO:0000313" key="1">
    <source>
        <dbReference type="Ensembl" id="ENSORLP00015018818.1"/>
    </source>
</evidence>
<reference evidence="1" key="4">
    <citation type="submission" date="2025-09" db="UniProtKB">
        <authorList>
            <consortium name="Ensembl"/>
        </authorList>
    </citation>
    <scope>IDENTIFICATION</scope>
    <source>
        <strain evidence="1">HSOK</strain>
    </source>
</reference>
<reference key="1">
    <citation type="journal article" date="2007" name="Nature">
        <title>The medaka draft genome and insights into vertebrate genome evolution.</title>
        <authorList>
            <person name="Kasahara M."/>
            <person name="Naruse K."/>
            <person name="Sasaki S."/>
            <person name="Nakatani Y."/>
            <person name="Qu W."/>
            <person name="Ahsan B."/>
            <person name="Yamada T."/>
            <person name="Nagayasu Y."/>
            <person name="Doi K."/>
            <person name="Kasai Y."/>
            <person name="Jindo T."/>
            <person name="Kobayashi D."/>
            <person name="Shimada A."/>
            <person name="Toyoda A."/>
            <person name="Kuroki Y."/>
            <person name="Fujiyama A."/>
            <person name="Sasaki T."/>
            <person name="Shimizu A."/>
            <person name="Asakawa S."/>
            <person name="Shimizu N."/>
            <person name="Hashimoto S."/>
            <person name="Yang J."/>
            <person name="Lee Y."/>
            <person name="Matsushima K."/>
            <person name="Sugano S."/>
            <person name="Sakaizumi M."/>
            <person name="Narita T."/>
            <person name="Ohishi K."/>
            <person name="Haga S."/>
            <person name="Ohta F."/>
            <person name="Nomoto H."/>
            <person name="Nogata K."/>
            <person name="Morishita T."/>
            <person name="Endo T."/>
            <person name="Shin-I T."/>
            <person name="Takeda H."/>
            <person name="Morishita S."/>
            <person name="Kohara Y."/>
        </authorList>
    </citation>
    <scope>NUCLEOTIDE SEQUENCE [LARGE SCALE GENOMIC DNA]</scope>
    <source>
        <strain>Hd-rR</strain>
    </source>
</reference>
<organism evidence="1 2">
    <name type="scientific">Oryzias latipes</name>
    <name type="common">Japanese rice fish</name>
    <name type="synonym">Japanese killifish</name>
    <dbReference type="NCBI Taxonomy" id="8090"/>
    <lineage>
        <taxon>Eukaryota</taxon>
        <taxon>Metazoa</taxon>
        <taxon>Chordata</taxon>
        <taxon>Craniata</taxon>
        <taxon>Vertebrata</taxon>
        <taxon>Euteleostomi</taxon>
        <taxon>Actinopterygii</taxon>
        <taxon>Neopterygii</taxon>
        <taxon>Teleostei</taxon>
        <taxon>Neoteleostei</taxon>
        <taxon>Acanthomorphata</taxon>
        <taxon>Ovalentaria</taxon>
        <taxon>Atherinomorphae</taxon>
        <taxon>Beloniformes</taxon>
        <taxon>Adrianichthyidae</taxon>
        <taxon>Oryziinae</taxon>
        <taxon>Oryzias</taxon>
    </lineage>
</organism>
<reference evidence="1 2" key="2">
    <citation type="submission" date="2017-04" db="EMBL/GenBank/DDBJ databases">
        <title>CpG methylation of centromeres and impact of large insertions on vertebrate speciation.</title>
        <authorList>
            <person name="Ichikawa K."/>
            <person name="Yoshimura J."/>
            <person name="Morishita S."/>
        </authorList>
    </citation>
    <scope>NUCLEOTIDE SEQUENCE</scope>
    <source>
        <strain evidence="1 2">HSOK</strain>
    </source>
</reference>
<accession>A0A3P9IG24</accession>
<proteinExistence type="predicted"/>
<dbReference type="Ensembl" id="ENSORLT00015027625.1">
    <property type="protein sequence ID" value="ENSORLP00015018818.1"/>
    <property type="gene ID" value="ENSORLG00015019891.1"/>
</dbReference>